<dbReference type="OrthoDB" id="538336at2759"/>
<gene>
    <name evidence="2" type="ORF">PISL3812_08229</name>
</gene>
<dbReference type="STRING" id="28573.A0A0U1M7Z1"/>
<protein>
    <recommendedName>
        <fullName evidence="1">Acyl-CoA oxidase C-alpha1 domain-containing protein</fullName>
    </recommendedName>
</protein>
<dbReference type="Pfam" id="PF22924">
    <property type="entry name" value="ACOX_C_alpha1"/>
    <property type="match status" value="1"/>
</dbReference>
<dbReference type="PANTHER" id="PTHR10909">
    <property type="entry name" value="ELECTRON TRANSPORT OXIDOREDUCTASE"/>
    <property type="match status" value="1"/>
</dbReference>
<dbReference type="SUPFAM" id="SSF56645">
    <property type="entry name" value="Acyl-CoA dehydrogenase NM domain-like"/>
    <property type="match status" value="1"/>
</dbReference>
<proteinExistence type="predicted"/>
<dbReference type="SUPFAM" id="SSF47203">
    <property type="entry name" value="Acyl-CoA dehydrogenase C-terminal domain-like"/>
    <property type="match status" value="1"/>
</dbReference>
<dbReference type="Proteomes" id="UP000054383">
    <property type="component" value="Unassembled WGS sequence"/>
</dbReference>
<keyword evidence="3" id="KW-1185">Reference proteome</keyword>
<dbReference type="Gene3D" id="2.40.110.10">
    <property type="entry name" value="Butyryl-CoA Dehydrogenase, subunit A, domain 2"/>
    <property type="match status" value="1"/>
</dbReference>
<dbReference type="InterPro" id="IPR009100">
    <property type="entry name" value="AcylCoA_DH/oxidase_NM_dom_sf"/>
</dbReference>
<dbReference type="PANTHER" id="PTHR10909:SF382">
    <property type="entry name" value="ACYL-COENZYME A OXIDASE"/>
    <property type="match status" value="1"/>
</dbReference>
<dbReference type="GO" id="GO:0071949">
    <property type="term" value="F:FAD binding"/>
    <property type="evidence" value="ECO:0007669"/>
    <property type="project" value="InterPro"/>
</dbReference>
<name>A0A0U1M7Z1_TALIS</name>
<dbReference type="Gene3D" id="1.20.140.10">
    <property type="entry name" value="Butyryl-CoA Dehydrogenase, subunit A, domain 3"/>
    <property type="match status" value="1"/>
</dbReference>
<reference evidence="2 3" key="1">
    <citation type="submission" date="2015-04" db="EMBL/GenBank/DDBJ databases">
        <authorList>
            <person name="Syromyatnikov M.Y."/>
            <person name="Popov V.N."/>
        </authorList>
    </citation>
    <scope>NUCLEOTIDE SEQUENCE [LARGE SCALE GENOMIC DNA]</scope>
    <source>
        <strain evidence="2">WF-38-12</strain>
    </source>
</reference>
<dbReference type="InterPro" id="IPR036250">
    <property type="entry name" value="AcylCo_DH-like_C"/>
</dbReference>
<organism evidence="2 3">
    <name type="scientific">Talaromyces islandicus</name>
    <name type="common">Penicillium islandicum</name>
    <dbReference type="NCBI Taxonomy" id="28573"/>
    <lineage>
        <taxon>Eukaryota</taxon>
        <taxon>Fungi</taxon>
        <taxon>Dikarya</taxon>
        <taxon>Ascomycota</taxon>
        <taxon>Pezizomycotina</taxon>
        <taxon>Eurotiomycetes</taxon>
        <taxon>Eurotiomycetidae</taxon>
        <taxon>Eurotiales</taxon>
        <taxon>Trichocomaceae</taxon>
        <taxon>Talaromyces</taxon>
        <taxon>Talaromyces sect. Islandici</taxon>
    </lineage>
</organism>
<dbReference type="AlphaFoldDB" id="A0A0U1M7Z1"/>
<evidence type="ECO:0000259" key="1">
    <source>
        <dbReference type="Pfam" id="PF22924"/>
    </source>
</evidence>
<accession>A0A0U1M7Z1</accession>
<evidence type="ECO:0000313" key="3">
    <source>
        <dbReference type="Proteomes" id="UP000054383"/>
    </source>
</evidence>
<dbReference type="GO" id="GO:0003997">
    <property type="term" value="F:acyl-CoA oxidase activity"/>
    <property type="evidence" value="ECO:0007669"/>
    <property type="project" value="InterPro"/>
</dbReference>
<dbReference type="GO" id="GO:0005504">
    <property type="term" value="F:fatty acid binding"/>
    <property type="evidence" value="ECO:0007669"/>
    <property type="project" value="TreeGrafter"/>
</dbReference>
<sequence length="567" mass="62279">MSTPSLRLARNELFKTPSTTLTEDEMIKLAYKRARISALEYGMTPEDVIQLTPKFWKYHLDLIHTVTSSTFVLVTIQYNLAAGTIGRYVTGRPDLQKLMDRIMKFDVSAQFMLTEVGHGLDAKNMETTATLLPGGEFDLHSPSPHAAKYMPPTTPVKGFPRVAVVMARLIVGGEDHGVRPFIVWLNDGQNMSDGITSKKLPMRAGAKPIDHSITSFNHVRLPSSALLGSIEKPESMRSNFFSVISRVTVGTLALSMVMVPGLKRAVYVAGKYSLKRKVQGFDGKTTPIIAFRTQQRPILHTLAKIAVFEAFAEDSVQRFMQPDLTPPVRHGIATALKAVFNSATQTALYELAERCGAQGLFKHNHIIENQLEARGNSIAEGDVTALCIRLAAELLLGKYEMPPAQTPSSLLSRHEQGLFSECRAAAAQIATSTGQHRSVEFNNAILPRCQSLIEAIGHRMAYEAAVAAGVDADLLALFEAGCILQDSSWYVQHAEGLTREEQFERESRALNAVLPRLESLLDGTGAAEYVDAPILSQAAWDAFEASLEVFEPVDKARKTIVQVQSML</sequence>
<feature type="domain" description="Acyl-CoA oxidase C-alpha1" evidence="1">
    <location>
        <begin position="257"/>
        <end position="394"/>
    </location>
</feature>
<evidence type="ECO:0000313" key="2">
    <source>
        <dbReference type="EMBL" id="CRG91181.1"/>
    </source>
</evidence>
<dbReference type="InterPro" id="IPR055060">
    <property type="entry name" value="ACOX_C_alpha1"/>
</dbReference>
<dbReference type="GO" id="GO:0033540">
    <property type="term" value="P:fatty acid beta-oxidation using acyl-CoA oxidase"/>
    <property type="evidence" value="ECO:0007669"/>
    <property type="project" value="TreeGrafter"/>
</dbReference>
<dbReference type="GO" id="GO:0005777">
    <property type="term" value="C:peroxisome"/>
    <property type="evidence" value="ECO:0007669"/>
    <property type="project" value="InterPro"/>
</dbReference>
<dbReference type="OMA" id="EDERWAF"/>
<dbReference type="GO" id="GO:0055088">
    <property type="term" value="P:lipid homeostasis"/>
    <property type="evidence" value="ECO:0007669"/>
    <property type="project" value="TreeGrafter"/>
</dbReference>
<dbReference type="EMBL" id="CVMT01000009">
    <property type="protein sequence ID" value="CRG91181.1"/>
    <property type="molecule type" value="Genomic_DNA"/>
</dbReference>
<dbReference type="InterPro" id="IPR012258">
    <property type="entry name" value="Acyl-CoA_oxidase"/>
</dbReference>
<dbReference type="InterPro" id="IPR046373">
    <property type="entry name" value="Acyl-CoA_Oxase/DH_mid-dom_sf"/>
</dbReference>